<dbReference type="Proteomes" id="UP001635817">
    <property type="component" value="Unassembled WGS sequence"/>
</dbReference>
<organism evidence="1 2">
    <name type="scientific">Mycolicibacterium septicum</name>
    <dbReference type="NCBI Taxonomy" id="98668"/>
    <lineage>
        <taxon>Bacteria</taxon>
        <taxon>Bacillati</taxon>
        <taxon>Actinomycetota</taxon>
        <taxon>Actinomycetes</taxon>
        <taxon>Mycobacteriales</taxon>
        <taxon>Mycobacteriaceae</taxon>
        <taxon>Mycolicibacterium</taxon>
    </lineage>
</organism>
<sequence length="72" mass="7453">MTVPTFNLDASAAHDTPTIEAVSSLSELRALLAWPRAAGELLTVRLEGAAAEQVFGETMAVRVVADGEAVSA</sequence>
<dbReference type="EMBL" id="JBKBDE010000001">
    <property type="protein sequence ID" value="MFN6549525.1"/>
    <property type="molecule type" value="Genomic_DNA"/>
</dbReference>
<proteinExistence type="predicted"/>
<gene>
    <name evidence="1" type="ORF">ACK4CP_03930</name>
</gene>
<evidence type="ECO:0000313" key="2">
    <source>
        <dbReference type="Proteomes" id="UP001635817"/>
    </source>
</evidence>
<accession>A0ABW9LPT7</accession>
<reference evidence="1 2" key="1">
    <citation type="submission" date="2024-12" db="EMBL/GenBank/DDBJ databases">
        <title>The coexistence of Mycolicibacterium septicum and Mycolicibacterium nivoides in clinical samples.</title>
        <authorList>
            <person name="Wang C."/>
            <person name="Feng Y."/>
            <person name="Zong Z."/>
        </authorList>
    </citation>
    <scope>NUCLEOTIDE SEQUENCE [LARGE SCALE GENOMIC DNA]</scope>
    <source>
        <strain evidence="1 2">120310</strain>
    </source>
</reference>
<comment type="caution">
    <text evidence="1">The sequence shown here is derived from an EMBL/GenBank/DDBJ whole genome shotgun (WGS) entry which is preliminary data.</text>
</comment>
<name>A0ABW9LPT7_9MYCO</name>
<keyword evidence="2" id="KW-1185">Reference proteome</keyword>
<evidence type="ECO:0000313" key="1">
    <source>
        <dbReference type="EMBL" id="MFN6549525.1"/>
    </source>
</evidence>
<dbReference type="RefSeq" id="WP_409548469.1">
    <property type="nucleotide sequence ID" value="NZ_JBKBDE010000001.1"/>
</dbReference>
<protein>
    <submittedName>
        <fullName evidence="1">Uncharacterized protein</fullName>
    </submittedName>
</protein>